<dbReference type="GO" id="GO:0003677">
    <property type="term" value="F:DNA binding"/>
    <property type="evidence" value="ECO:0007669"/>
    <property type="project" value="InterPro"/>
</dbReference>
<dbReference type="InterPro" id="IPR006119">
    <property type="entry name" value="Resolv_N"/>
</dbReference>
<accession>F0SVL7</accession>
<dbReference type="InterPro" id="IPR036162">
    <property type="entry name" value="Resolvase-like_N_sf"/>
</dbReference>
<reference evidence="2 3" key="1">
    <citation type="journal article" date="2011" name="Stand. Genomic Sci.">
        <title>Complete genome sequence of Syntrophobotulus glycolicus type strain (FlGlyR).</title>
        <authorList>
            <person name="Han C."/>
            <person name="Mwirichia R."/>
            <person name="Chertkov O."/>
            <person name="Held B."/>
            <person name="Lapidus A."/>
            <person name="Nolan M."/>
            <person name="Lucas S."/>
            <person name="Hammon N."/>
            <person name="Deshpande S."/>
            <person name="Cheng J.F."/>
            <person name="Tapia R."/>
            <person name="Goodwin L."/>
            <person name="Pitluck S."/>
            <person name="Huntemann M."/>
            <person name="Liolios K."/>
            <person name="Ivanova N."/>
            <person name="Pagani I."/>
            <person name="Mavromatis K."/>
            <person name="Ovchinikova G."/>
            <person name="Pati A."/>
            <person name="Chen A."/>
            <person name="Palaniappan K."/>
            <person name="Land M."/>
            <person name="Hauser L."/>
            <person name="Brambilla E.M."/>
            <person name="Rohde M."/>
            <person name="Spring S."/>
            <person name="Sikorski J."/>
            <person name="Goker M."/>
            <person name="Woyke T."/>
            <person name="Bristow J."/>
            <person name="Eisen J.A."/>
            <person name="Markowitz V."/>
            <person name="Hugenholtz P."/>
            <person name="Kyrpides N.C."/>
            <person name="Klenk H.P."/>
            <person name="Detter J.C."/>
        </authorList>
    </citation>
    <scope>NUCLEOTIDE SEQUENCE [LARGE SCALE GENOMIC DNA]</scope>
    <source>
        <strain evidence="3">DSM 8271 / FlGlyR</strain>
    </source>
</reference>
<dbReference type="SMART" id="SM00857">
    <property type="entry name" value="Resolvase"/>
    <property type="match status" value="1"/>
</dbReference>
<reference evidence="3" key="2">
    <citation type="submission" date="2011-02" db="EMBL/GenBank/DDBJ databases">
        <title>The complete genome of Syntrophobotulus glycolicus DSM 8271.</title>
        <authorList>
            <person name="Lucas S."/>
            <person name="Copeland A."/>
            <person name="Lapidus A."/>
            <person name="Bruce D."/>
            <person name="Goodwin L."/>
            <person name="Pitluck S."/>
            <person name="Kyrpides N."/>
            <person name="Mavromatis K."/>
            <person name="Pagani I."/>
            <person name="Ivanova N."/>
            <person name="Mikhailova N."/>
            <person name="Chertkov O."/>
            <person name="Held B."/>
            <person name="Detter J.C."/>
            <person name="Tapia R."/>
            <person name="Han C."/>
            <person name="Land M."/>
            <person name="Hauser L."/>
            <person name="Markowitz V."/>
            <person name="Cheng J.-F."/>
            <person name="Hugenholtz P."/>
            <person name="Woyke T."/>
            <person name="Wu D."/>
            <person name="Spring S."/>
            <person name="Schroeder M."/>
            <person name="Brambilla E."/>
            <person name="Klenk H.-P."/>
            <person name="Eisen J.A."/>
        </authorList>
    </citation>
    <scope>NUCLEOTIDE SEQUENCE [LARGE SCALE GENOMIC DNA]</scope>
    <source>
        <strain evidence="3">DSM 8271 / FlGlyR</strain>
    </source>
</reference>
<dbReference type="STRING" id="645991.Sgly_0122"/>
<keyword evidence="3" id="KW-1185">Reference proteome</keyword>
<dbReference type="GO" id="GO:0000150">
    <property type="term" value="F:DNA strand exchange activity"/>
    <property type="evidence" value="ECO:0007669"/>
    <property type="project" value="InterPro"/>
</dbReference>
<organism evidence="2 3">
    <name type="scientific">Syntrophobotulus glycolicus (strain DSM 8271 / FlGlyR)</name>
    <dbReference type="NCBI Taxonomy" id="645991"/>
    <lineage>
        <taxon>Bacteria</taxon>
        <taxon>Bacillati</taxon>
        <taxon>Bacillota</taxon>
        <taxon>Clostridia</taxon>
        <taxon>Eubacteriales</taxon>
        <taxon>Desulfitobacteriaceae</taxon>
        <taxon>Syntrophobotulus</taxon>
    </lineage>
</organism>
<dbReference type="KEGG" id="sgy:Sgly_0122"/>
<dbReference type="Proteomes" id="UP000007488">
    <property type="component" value="Chromosome"/>
</dbReference>
<dbReference type="eggNOG" id="COG1961">
    <property type="taxonomic scope" value="Bacteria"/>
</dbReference>
<evidence type="ECO:0000313" key="3">
    <source>
        <dbReference type="Proteomes" id="UP000007488"/>
    </source>
</evidence>
<dbReference type="SUPFAM" id="SSF53041">
    <property type="entry name" value="Resolvase-like"/>
    <property type="match status" value="1"/>
</dbReference>
<dbReference type="HOGENOM" id="CLU_010686_5_1_9"/>
<gene>
    <name evidence="2" type="ordered locus">Sgly_0122</name>
</gene>
<sequence length="208" mass="24243">MEKNYYYTQVSILDQGFEKQMAIIHQMGIAETEVFIDYKDENGVERENYFKLKQLLRPEDILNIDSINALGENLGEIVREWQEITLNGINIRVLDMPLIDTTLYKGLTGNYISEVVVQLFTYFLEQEKEQVKNKQAKGIQKARKNGVILGRPKAQLPPNFNQVYFKWKNMQITAVEAMKQLGLKKSTFYKLIKQYEDNFKKSKLGTGK</sequence>
<protein>
    <submittedName>
        <fullName evidence="2">Resolvase domain protein</fullName>
    </submittedName>
</protein>
<dbReference type="RefSeq" id="WP_013623364.1">
    <property type="nucleotide sequence ID" value="NC_015172.1"/>
</dbReference>
<dbReference type="Gene3D" id="3.40.50.1390">
    <property type="entry name" value="Resolvase, N-terminal catalytic domain"/>
    <property type="match status" value="1"/>
</dbReference>
<name>F0SVL7_SYNGF</name>
<dbReference type="Pfam" id="PF00239">
    <property type="entry name" value="Resolvase"/>
    <property type="match status" value="1"/>
</dbReference>
<proteinExistence type="predicted"/>
<dbReference type="EMBL" id="CP002547">
    <property type="protein sequence ID" value="ADY54493.1"/>
    <property type="molecule type" value="Genomic_DNA"/>
</dbReference>
<evidence type="ECO:0000313" key="2">
    <source>
        <dbReference type="EMBL" id="ADY54493.1"/>
    </source>
</evidence>
<dbReference type="AlphaFoldDB" id="F0SVL7"/>
<feature type="domain" description="Resolvase/invertase-type recombinase catalytic" evidence="1">
    <location>
        <begin position="4"/>
        <end position="148"/>
    </location>
</feature>
<evidence type="ECO:0000259" key="1">
    <source>
        <dbReference type="SMART" id="SM00857"/>
    </source>
</evidence>